<accession>A0AAD7ZQG0</accession>
<feature type="region of interest" description="Disordered" evidence="1">
    <location>
        <begin position="22"/>
        <end position="54"/>
    </location>
</feature>
<keyword evidence="3" id="KW-1185">Reference proteome</keyword>
<evidence type="ECO:0000256" key="1">
    <source>
        <dbReference type="SAM" id="MobiDB-lite"/>
    </source>
</evidence>
<feature type="non-terminal residue" evidence="2">
    <location>
        <position position="1"/>
    </location>
</feature>
<comment type="caution">
    <text evidence="2">The sequence shown here is derived from an EMBL/GenBank/DDBJ whole genome shotgun (WGS) entry which is preliminary data.</text>
</comment>
<evidence type="ECO:0000313" key="2">
    <source>
        <dbReference type="EMBL" id="KAJ9584975.1"/>
    </source>
</evidence>
<proteinExistence type="predicted"/>
<reference evidence="2" key="1">
    <citation type="journal article" date="2023" name="IScience">
        <title>Live-bearing cockroach genome reveals convergent evolutionary mechanisms linked to viviparity in insects and beyond.</title>
        <authorList>
            <person name="Fouks B."/>
            <person name="Harrison M.C."/>
            <person name="Mikhailova A.A."/>
            <person name="Marchal E."/>
            <person name="English S."/>
            <person name="Carruthers M."/>
            <person name="Jennings E.C."/>
            <person name="Chiamaka E.L."/>
            <person name="Frigard R.A."/>
            <person name="Pippel M."/>
            <person name="Attardo G.M."/>
            <person name="Benoit J.B."/>
            <person name="Bornberg-Bauer E."/>
            <person name="Tobe S.S."/>
        </authorList>
    </citation>
    <scope>NUCLEOTIDE SEQUENCE</scope>
    <source>
        <strain evidence="2">Stay&amp;Tobe</strain>
    </source>
</reference>
<protein>
    <submittedName>
        <fullName evidence="2">Uncharacterized protein</fullName>
    </submittedName>
</protein>
<organism evidence="2 3">
    <name type="scientific">Diploptera punctata</name>
    <name type="common">Pacific beetle cockroach</name>
    <dbReference type="NCBI Taxonomy" id="6984"/>
    <lineage>
        <taxon>Eukaryota</taxon>
        <taxon>Metazoa</taxon>
        <taxon>Ecdysozoa</taxon>
        <taxon>Arthropoda</taxon>
        <taxon>Hexapoda</taxon>
        <taxon>Insecta</taxon>
        <taxon>Pterygota</taxon>
        <taxon>Neoptera</taxon>
        <taxon>Polyneoptera</taxon>
        <taxon>Dictyoptera</taxon>
        <taxon>Blattodea</taxon>
        <taxon>Blaberoidea</taxon>
        <taxon>Blaberidae</taxon>
        <taxon>Diplopterinae</taxon>
        <taxon>Diploptera</taxon>
    </lineage>
</organism>
<dbReference type="Proteomes" id="UP001233999">
    <property type="component" value="Unassembled WGS sequence"/>
</dbReference>
<evidence type="ECO:0000313" key="3">
    <source>
        <dbReference type="Proteomes" id="UP001233999"/>
    </source>
</evidence>
<sequence length="81" mass="9449">YNNRNIFQNSLLKIINKEAAMTTRKREINQDESEDTRNASPSKMRRTDDNNQNTMKIVKGFDTQDKLEIQNPDSTVYIILA</sequence>
<name>A0AAD7ZQG0_DIPPU</name>
<dbReference type="EMBL" id="JASPKZ010007327">
    <property type="protein sequence ID" value="KAJ9584975.1"/>
    <property type="molecule type" value="Genomic_DNA"/>
</dbReference>
<feature type="non-terminal residue" evidence="2">
    <location>
        <position position="81"/>
    </location>
</feature>
<gene>
    <name evidence="2" type="ORF">L9F63_020680</name>
</gene>
<reference evidence="2" key="2">
    <citation type="submission" date="2023-05" db="EMBL/GenBank/DDBJ databases">
        <authorList>
            <person name="Fouks B."/>
        </authorList>
    </citation>
    <scope>NUCLEOTIDE SEQUENCE</scope>
    <source>
        <strain evidence="2">Stay&amp;Tobe</strain>
        <tissue evidence="2">Testes</tissue>
    </source>
</reference>
<dbReference type="AlphaFoldDB" id="A0AAD7ZQG0"/>